<dbReference type="Gene3D" id="1.10.10.10">
    <property type="entry name" value="Winged helix-like DNA-binding domain superfamily/Winged helix DNA-binding domain"/>
    <property type="match status" value="1"/>
</dbReference>
<dbReference type="SUPFAM" id="SSF51206">
    <property type="entry name" value="cAMP-binding domain-like"/>
    <property type="match status" value="1"/>
</dbReference>
<sequence length="220" mass="23973">MADSSWEKRLSELPGAIRRVHPAGTTIAREYQARSAILILTAGWAAFARMLPNGSRVIVDFALPHEMALIEFTGEMSETVTALSDVTAIELPGPIRSCFSRYPQAVCEAVLAAEASRYSRVAEHLAGVSRRGTVERTAHLLLELACRTHRSAASYPDRYDCPLNQTELADALGLSAVHVSRVLKTLREAGLASFRSGVVELHDHEGLIELAGFDRSYISA</sequence>
<dbReference type="SMART" id="SM00419">
    <property type="entry name" value="HTH_CRP"/>
    <property type="match status" value="1"/>
</dbReference>
<dbReference type="InterPro" id="IPR014710">
    <property type="entry name" value="RmlC-like_jellyroll"/>
</dbReference>
<keyword evidence="6" id="KW-1185">Reference proteome</keyword>
<dbReference type="EMBL" id="JAVIIW010000047">
    <property type="protein sequence ID" value="MDX8482319.1"/>
    <property type="molecule type" value="Genomic_DNA"/>
</dbReference>
<evidence type="ECO:0000259" key="4">
    <source>
        <dbReference type="PROSITE" id="PS51063"/>
    </source>
</evidence>
<evidence type="ECO:0000256" key="3">
    <source>
        <dbReference type="ARBA" id="ARBA00023163"/>
    </source>
</evidence>
<dbReference type="InterPro" id="IPR018490">
    <property type="entry name" value="cNMP-bd_dom_sf"/>
</dbReference>
<comment type="caution">
    <text evidence="5">The sequence shown here is derived from an EMBL/GenBank/DDBJ whole genome shotgun (WGS) entry which is preliminary data.</text>
</comment>
<dbReference type="PROSITE" id="PS51063">
    <property type="entry name" value="HTH_CRP_2"/>
    <property type="match status" value="1"/>
</dbReference>
<keyword evidence="3" id="KW-0804">Transcription</keyword>
<gene>
    <name evidence="5" type="ORF">RFN28_28245</name>
</gene>
<evidence type="ECO:0000313" key="5">
    <source>
        <dbReference type="EMBL" id="MDX8482319.1"/>
    </source>
</evidence>
<dbReference type="InterPro" id="IPR036390">
    <property type="entry name" value="WH_DNA-bd_sf"/>
</dbReference>
<dbReference type="InterPro" id="IPR036388">
    <property type="entry name" value="WH-like_DNA-bd_sf"/>
</dbReference>
<evidence type="ECO:0000313" key="6">
    <source>
        <dbReference type="Proteomes" id="UP001287059"/>
    </source>
</evidence>
<name>A0ABU4Y8R8_9HYPH</name>
<dbReference type="Pfam" id="PF13545">
    <property type="entry name" value="HTH_Crp_2"/>
    <property type="match status" value="1"/>
</dbReference>
<protein>
    <submittedName>
        <fullName evidence="5">Crp/Fnr family transcriptional regulator</fullName>
    </submittedName>
</protein>
<dbReference type="InterPro" id="IPR000595">
    <property type="entry name" value="cNMP-bd_dom"/>
</dbReference>
<feature type="domain" description="HTH crp-type" evidence="4">
    <location>
        <begin position="131"/>
        <end position="205"/>
    </location>
</feature>
<organism evidence="5 6">
    <name type="scientific">Mesorhizobium album</name>
    <dbReference type="NCBI Taxonomy" id="3072314"/>
    <lineage>
        <taxon>Bacteria</taxon>
        <taxon>Pseudomonadati</taxon>
        <taxon>Pseudomonadota</taxon>
        <taxon>Alphaproteobacteria</taxon>
        <taxon>Hyphomicrobiales</taxon>
        <taxon>Phyllobacteriaceae</taxon>
        <taxon>Mesorhizobium</taxon>
    </lineage>
</organism>
<accession>A0ABU4Y8R8</accession>
<dbReference type="Gene3D" id="2.60.120.10">
    <property type="entry name" value="Jelly Rolls"/>
    <property type="match status" value="1"/>
</dbReference>
<dbReference type="InterPro" id="IPR012318">
    <property type="entry name" value="HTH_CRP"/>
</dbReference>
<keyword evidence="2" id="KW-0238">DNA-binding</keyword>
<evidence type="ECO:0000256" key="1">
    <source>
        <dbReference type="ARBA" id="ARBA00023015"/>
    </source>
</evidence>
<dbReference type="Proteomes" id="UP001287059">
    <property type="component" value="Unassembled WGS sequence"/>
</dbReference>
<dbReference type="SUPFAM" id="SSF46785">
    <property type="entry name" value="Winged helix' DNA-binding domain"/>
    <property type="match status" value="1"/>
</dbReference>
<evidence type="ECO:0000256" key="2">
    <source>
        <dbReference type="ARBA" id="ARBA00023125"/>
    </source>
</evidence>
<dbReference type="RefSeq" id="WP_320290418.1">
    <property type="nucleotide sequence ID" value="NZ_JAVIIW010000047.1"/>
</dbReference>
<proteinExistence type="predicted"/>
<reference evidence="5 6" key="1">
    <citation type="submission" date="2023-08" db="EMBL/GenBank/DDBJ databases">
        <title>Implementing the SeqCode for naming new Mesorhizobium species isolated from Vachellia karroo root nodules.</title>
        <authorList>
            <person name="Van Lill M."/>
        </authorList>
    </citation>
    <scope>NUCLEOTIDE SEQUENCE [LARGE SCALE GENOMIC DNA]</scope>
    <source>
        <strain evidence="5 6">VK24D</strain>
    </source>
</reference>
<keyword evidence="1" id="KW-0805">Transcription regulation</keyword>
<dbReference type="CDD" id="cd00038">
    <property type="entry name" value="CAP_ED"/>
    <property type="match status" value="1"/>
</dbReference>